<feature type="region of interest" description="Disordered" evidence="1">
    <location>
        <begin position="1"/>
        <end position="27"/>
    </location>
</feature>
<sequence length="77" mass="8508">MGRSRARARETEGGVARAKRESHFESSARLTPNLRACPLRPPALQLHTETPLHNPTGALLIVIRLFSVIISVCTFCK</sequence>
<gene>
    <name evidence="2" type="ORF">LNINA_LOCUS11920</name>
</gene>
<dbReference type="AlphaFoldDB" id="A0AAV1JXS1"/>
<evidence type="ECO:0000313" key="3">
    <source>
        <dbReference type="Proteomes" id="UP001497472"/>
    </source>
</evidence>
<proteinExistence type="predicted"/>
<accession>A0AAV1JXS1</accession>
<evidence type="ECO:0000256" key="1">
    <source>
        <dbReference type="SAM" id="MobiDB-lite"/>
    </source>
</evidence>
<protein>
    <submittedName>
        <fullName evidence="2">Uncharacterized protein</fullName>
    </submittedName>
</protein>
<dbReference type="EMBL" id="CAVLEF010000174">
    <property type="protein sequence ID" value="CAK1552894.1"/>
    <property type="molecule type" value="Genomic_DNA"/>
</dbReference>
<organism evidence="2 3">
    <name type="scientific">Leptosia nina</name>
    <dbReference type="NCBI Taxonomy" id="320188"/>
    <lineage>
        <taxon>Eukaryota</taxon>
        <taxon>Metazoa</taxon>
        <taxon>Ecdysozoa</taxon>
        <taxon>Arthropoda</taxon>
        <taxon>Hexapoda</taxon>
        <taxon>Insecta</taxon>
        <taxon>Pterygota</taxon>
        <taxon>Neoptera</taxon>
        <taxon>Endopterygota</taxon>
        <taxon>Lepidoptera</taxon>
        <taxon>Glossata</taxon>
        <taxon>Ditrysia</taxon>
        <taxon>Papilionoidea</taxon>
        <taxon>Pieridae</taxon>
        <taxon>Pierinae</taxon>
        <taxon>Leptosia</taxon>
    </lineage>
</organism>
<feature type="compositionally biased region" description="Basic and acidic residues" evidence="1">
    <location>
        <begin position="7"/>
        <end position="26"/>
    </location>
</feature>
<keyword evidence="3" id="KW-1185">Reference proteome</keyword>
<evidence type="ECO:0000313" key="2">
    <source>
        <dbReference type="EMBL" id="CAK1552894.1"/>
    </source>
</evidence>
<dbReference type="Proteomes" id="UP001497472">
    <property type="component" value="Unassembled WGS sequence"/>
</dbReference>
<reference evidence="2 3" key="1">
    <citation type="submission" date="2023-11" db="EMBL/GenBank/DDBJ databases">
        <authorList>
            <person name="Okamura Y."/>
        </authorList>
    </citation>
    <scope>NUCLEOTIDE SEQUENCE [LARGE SCALE GENOMIC DNA]</scope>
</reference>
<comment type="caution">
    <text evidence="2">The sequence shown here is derived from an EMBL/GenBank/DDBJ whole genome shotgun (WGS) entry which is preliminary data.</text>
</comment>
<name>A0AAV1JXS1_9NEOP</name>